<proteinExistence type="predicted"/>
<reference evidence="2" key="1">
    <citation type="journal article" date="2023" name="Hortic. Res.">
        <title>A chromosome-level phased genome enabling allele-level studies in sweet orange: a case study on citrus Huanglongbing tolerance.</title>
        <authorList>
            <person name="Wu B."/>
            <person name="Yu Q."/>
            <person name="Deng Z."/>
            <person name="Duan Y."/>
            <person name="Luo F."/>
            <person name="Gmitter F. Jr."/>
        </authorList>
    </citation>
    <scope>NUCLEOTIDE SEQUENCE [LARGE SCALE GENOMIC DNA]</scope>
    <source>
        <strain evidence="2">cv. Valencia</strain>
    </source>
</reference>
<evidence type="ECO:0000313" key="1">
    <source>
        <dbReference type="EMBL" id="KAH9698084.1"/>
    </source>
</evidence>
<dbReference type="Proteomes" id="UP000829398">
    <property type="component" value="Chromosome 8"/>
</dbReference>
<keyword evidence="2" id="KW-1185">Reference proteome</keyword>
<accession>A0ACB8IMD8</accession>
<organism evidence="1 2">
    <name type="scientific">Citrus sinensis</name>
    <name type="common">Sweet orange</name>
    <name type="synonym">Citrus aurantium var. sinensis</name>
    <dbReference type="NCBI Taxonomy" id="2711"/>
    <lineage>
        <taxon>Eukaryota</taxon>
        <taxon>Viridiplantae</taxon>
        <taxon>Streptophyta</taxon>
        <taxon>Embryophyta</taxon>
        <taxon>Tracheophyta</taxon>
        <taxon>Spermatophyta</taxon>
        <taxon>Magnoliopsida</taxon>
        <taxon>eudicotyledons</taxon>
        <taxon>Gunneridae</taxon>
        <taxon>Pentapetalae</taxon>
        <taxon>rosids</taxon>
        <taxon>malvids</taxon>
        <taxon>Sapindales</taxon>
        <taxon>Rutaceae</taxon>
        <taxon>Aurantioideae</taxon>
        <taxon>Citrus</taxon>
    </lineage>
</organism>
<dbReference type="EMBL" id="CM039177">
    <property type="protein sequence ID" value="KAH9698084.1"/>
    <property type="molecule type" value="Genomic_DNA"/>
</dbReference>
<name>A0ACB8IMD8_CITSI</name>
<comment type="caution">
    <text evidence="1">The sequence shown here is derived from an EMBL/GenBank/DDBJ whole genome shotgun (WGS) entry which is preliminary data.</text>
</comment>
<evidence type="ECO:0000313" key="2">
    <source>
        <dbReference type="Proteomes" id="UP000829398"/>
    </source>
</evidence>
<protein>
    <submittedName>
        <fullName evidence="1">Uncharacterized protein</fullName>
    </submittedName>
</protein>
<gene>
    <name evidence="1" type="ORF">KPL71_023873</name>
</gene>
<sequence length="1725" mass="198812">MITSVHTEQENLPIQAFNDQGFPIYPVKLHGHFLWDVPASGNCDVGCSCWEDIAKDDDEPKRRKRKSKKIIYPACRYHAAHPKDPPEPDSQAPLPIYDKGLAWIRKHEPTLLSCRLQSTHETTHSIPPQPKVSKPSNGPWFTFDDIPPKKWRERLQELSAWIDLQMLAPDATNQYVLREFSTRFTGSLRDWFDSLGRYRQLQFIQISDLSQALAILHDQFIGEPSATFEAARHDYLNMKCCSLNPKDLHYHYKRMSLLYYKLNGFNDPILRHVFLASLPEELQPEIQRQLAAHRLNIDTLSLGKLFQIAPGCLDKLCEQKKFFQELIKDKEPFRSACKKPYLAIKCKDPKKCNCSPKKKSHFKKSRFPFPSRKWRTKQFRFFRKSHSHSKWFPDRKKSRCFICKKKGHFAKDCPVKPHKAIKLIQHLESTTKFSPTTDQVEHLFSEQEEPNDDTVFALPVESSDSDSSDFEPIYTVQPSSILIHDRSIPIPSVKIQIIPSKYHNPITTIGFIDTSAQRSPTYHPFASMLSPIRQYDPFKLFCMTYTLFRDNPLPPPPKPKPKLRPQPRPVTFHIHGQHSPGHTPASPPVPSPPTESQAPSQSKDKQPMHQFSAHTVDHSSTTDDQTSDSNLAVSDSHTETDTVSSISTSDSEKSYADITRILMAQLDQPPPGQTSHTEPYVDIPSKVEEEMPESSTTNQLPPAQAHTSSPSQKSSNGPWFTFDDLPSHKWRDRLNEMSAWIDLQMLRPGATTQSVLREFATRFTGALRDWFDSLGNYRQLQFVQLPEVSSALAVIHDQFLGDPSAVFEAARRDYLNMKCCSLNAKDLDFHYKRMSLHFYKLNRFNEPTLKHVFLASLPDELQPDIQRQLTAYNLSLDNISLGKIFQFAKTCLDKLCEQKQFFKELLKDKEPFRSACKKPYLQIKCKQKKDCDCKRSHLLPQTLNEENQADVSSARRKAILPKTVPTSEKNLFDEPNDEIMFALQNSSDDSDSDQSQIIFHQQLLSLDTTIHIPSIKRQILPSKFQRPIPAIGLIDTGAQRSMLNPHLLPPEYWTDYEEHFKAVNGKLFTTSLITKKPIGIQIFPNCVIWTKVIGSTLPNKDLLLGFDILHQIKHLQILPNGIRVKSMFKPFTDILKLYNLSETPQPYQDISNKLLSFCPESHSEFTHPNPLWKNKSFFIKLPFKLNEDINPTKATHLGMSPSDLLLAQQECSQLLAQGLIEPTNSQWACQAFYIEKYSEIIQGKKRLVIDYQPLNMFLQDDKFPLPRRQSMFTFLKNAQIFSKFDLKSGSHDEHRQLLTQFYEIVHSHGIMLSAKKSTIATDNIEFLGMIIKDGHYQPGTHIAQELLHFPDQHFSKRQVQQFLGIINYIRDFIPHVDHYTHHISTLLKKKPPEWNTDHTNAVTTLKQIAQNPPPLKLITDGKHILQTDASDDSWGAILLEEINGKEHFIAYASGQFSDTQKHYHSVFKEILAVKNGIKKFEYHLIGHHFLIRMDSSAFPNILNFKENMFLTGLTLDPSRETTEDVLWYLWCLTVLYATKLVLPITPTLEHLLDPDKATSLTWTLLEWFSPIPWWRKKLQQLSEIYNLERMPASKAQMFTSVFIIYRPYFQHPDTKLFWTQDQVYKWFTAPHLAVIENEIQDVLHNYLCQLNHQPPPLNDIFHTSLGLQHDLLMIPTPPYPNQNPRESLSKKKSQTTLTSFSKTPKTPGKTSFPSTNTSNSFHNHP</sequence>